<proteinExistence type="predicted"/>
<reference evidence="1" key="2">
    <citation type="journal article" date="2015" name="Data Brief">
        <title>Shoot transcriptome of the giant reed, Arundo donax.</title>
        <authorList>
            <person name="Barrero R.A."/>
            <person name="Guerrero F.D."/>
            <person name="Moolhuijzen P."/>
            <person name="Goolsby J.A."/>
            <person name="Tidwell J."/>
            <person name="Bellgard S.E."/>
            <person name="Bellgard M.I."/>
        </authorList>
    </citation>
    <scope>NUCLEOTIDE SEQUENCE</scope>
    <source>
        <tissue evidence="1">Shoot tissue taken approximately 20 cm above the soil surface</tissue>
    </source>
</reference>
<reference evidence="1" key="1">
    <citation type="submission" date="2014-09" db="EMBL/GenBank/DDBJ databases">
        <authorList>
            <person name="Magalhaes I.L.F."/>
            <person name="Oliveira U."/>
            <person name="Santos F.R."/>
            <person name="Vidigal T.H.D.A."/>
            <person name="Brescovit A.D."/>
            <person name="Santos A.J."/>
        </authorList>
    </citation>
    <scope>NUCLEOTIDE SEQUENCE</scope>
    <source>
        <tissue evidence="1">Shoot tissue taken approximately 20 cm above the soil surface</tissue>
    </source>
</reference>
<protein>
    <submittedName>
        <fullName evidence="1">Uncharacterized protein</fullName>
    </submittedName>
</protein>
<organism evidence="1">
    <name type="scientific">Arundo donax</name>
    <name type="common">Giant reed</name>
    <name type="synonym">Donax arundinaceus</name>
    <dbReference type="NCBI Taxonomy" id="35708"/>
    <lineage>
        <taxon>Eukaryota</taxon>
        <taxon>Viridiplantae</taxon>
        <taxon>Streptophyta</taxon>
        <taxon>Embryophyta</taxon>
        <taxon>Tracheophyta</taxon>
        <taxon>Spermatophyta</taxon>
        <taxon>Magnoliopsida</taxon>
        <taxon>Liliopsida</taxon>
        <taxon>Poales</taxon>
        <taxon>Poaceae</taxon>
        <taxon>PACMAD clade</taxon>
        <taxon>Arundinoideae</taxon>
        <taxon>Arundineae</taxon>
        <taxon>Arundo</taxon>
    </lineage>
</organism>
<evidence type="ECO:0000313" key="1">
    <source>
        <dbReference type="EMBL" id="JAE06516.1"/>
    </source>
</evidence>
<dbReference type="EMBL" id="GBRH01191380">
    <property type="protein sequence ID" value="JAE06516.1"/>
    <property type="molecule type" value="Transcribed_RNA"/>
</dbReference>
<sequence>MTLTTRGRGRMVSA</sequence>
<name>A0A0A9F8N8_ARUDO</name>
<accession>A0A0A9F8N8</accession>